<dbReference type="PATRIC" id="fig|576611.7.peg.708"/>
<evidence type="ECO:0000256" key="3">
    <source>
        <dbReference type="ARBA" id="ARBA00022960"/>
    </source>
</evidence>
<dbReference type="GO" id="GO:0008360">
    <property type="term" value="P:regulation of cell shape"/>
    <property type="evidence" value="ECO:0007669"/>
    <property type="project" value="UniProtKB-KW"/>
</dbReference>
<dbReference type="FunFam" id="3.40.50.1860:FF:000001">
    <property type="entry name" value="Glutamate racemase"/>
    <property type="match status" value="1"/>
</dbReference>
<dbReference type="InterPro" id="IPR001920">
    <property type="entry name" value="Asp/Glu_race"/>
</dbReference>
<dbReference type="HOGENOM" id="CLU_052344_1_0_4"/>
<gene>
    <name evidence="7" type="primary">murI</name>
    <name evidence="9" type="ORF">CL55_00007000</name>
</gene>
<dbReference type="SUPFAM" id="SSF53681">
    <property type="entry name" value="Aspartate/glutamate racemase"/>
    <property type="match status" value="2"/>
</dbReference>
<evidence type="ECO:0000256" key="1">
    <source>
        <dbReference type="ARBA" id="ARBA00001602"/>
    </source>
</evidence>
<evidence type="ECO:0000256" key="2">
    <source>
        <dbReference type="ARBA" id="ARBA00013090"/>
    </source>
</evidence>
<keyword evidence="10" id="KW-1185">Reference proteome</keyword>
<dbReference type="NCBIfam" id="TIGR00067">
    <property type="entry name" value="glut_race"/>
    <property type="match status" value="1"/>
</dbReference>
<evidence type="ECO:0000313" key="9">
    <source>
        <dbReference type="EMBL" id="AKD25033.1"/>
    </source>
</evidence>
<keyword evidence="3 7" id="KW-0133">Cell shape</keyword>
<accession>A0A0E3V0Z8</accession>
<reference evidence="9 10" key="1">
    <citation type="submission" date="2014-03" db="EMBL/GenBank/DDBJ databases">
        <title>Genome of Polynucleobacter strain MWH-MoK4.</title>
        <authorList>
            <person name="Hahn M.W."/>
        </authorList>
    </citation>
    <scope>NUCLEOTIDE SEQUENCE [LARGE SCALE GENOMIC DNA]</scope>
    <source>
        <strain evidence="9 10">MWH-MoK4</strain>
    </source>
</reference>
<dbReference type="Gene3D" id="3.40.50.1860">
    <property type="match status" value="2"/>
</dbReference>
<name>A0A0E3V0Z8_9BURK</name>
<keyword evidence="6 7" id="KW-0961">Cell wall biogenesis/degradation</keyword>
<feature type="active site" description="Proton donor/acceptor" evidence="7">
    <location>
        <position position="99"/>
    </location>
</feature>
<feature type="binding site" evidence="7">
    <location>
        <begin position="68"/>
        <end position="69"/>
    </location>
    <ligand>
        <name>substrate</name>
    </ligand>
</feature>
<dbReference type="GO" id="GO:0008881">
    <property type="term" value="F:glutamate racemase activity"/>
    <property type="evidence" value="ECO:0007669"/>
    <property type="project" value="UniProtKB-UniRule"/>
</dbReference>
<dbReference type="GO" id="GO:0071555">
    <property type="term" value="P:cell wall organization"/>
    <property type="evidence" value="ECO:0007669"/>
    <property type="project" value="UniProtKB-KW"/>
</dbReference>
<evidence type="ECO:0000313" key="10">
    <source>
        <dbReference type="Proteomes" id="UP000061135"/>
    </source>
</evidence>
<protein>
    <recommendedName>
        <fullName evidence="2 7">Glutamate racemase</fullName>
        <ecNumber evidence="2 7">5.1.1.3</ecNumber>
    </recommendedName>
</protein>
<dbReference type="HAMAP" id="MF_00258">
    <property type="entry name" value="Glu_racemase"/>
    <property type="match status" value="1"/>
</dbReference>
<feature type="coiled-coil region" evidence="8">
    <location>
        <begin position="230"/>
        <end position="257"/>
    </location>
</feature>
<dbReference type="Proteomes" id="UP000061135">
    <property type="component" value="Chromosome"/>
</dbReference>
<keyword evidence="4 7" id="KW-0573">Peptidoglycan synthesis</keyword>
<comment type="pathway">
    <text evidence="7">Cell wall biogenesis; peptidoglycan biosynthesis.</text>
</comment>
<keyword evidence="5 7" id="KW-0413">Isomerase</keyword>
<dbReference type="InterPro" id="IPR033134">
    <property type="entry name" value="Asp/Glu_racemase_AS_2"/>
</dbReference>
<dbReference type="GO" id="GO:0009252">
    <property type="term" value="P:peptidoglycan biosynthetic process"/>
    <property type="evidence" value="ECO:0007669"/>
    <property type="project" value="UniProtKB-UniRule"/>
</dbReference>
<dbReference type="InterPro" id="IPR004391">
    <property type="entry name" value="Glu_race"/>
</dbReference>
<dbReference type="STRING" id="1835254.CL55_00007000"/>
<feature type="binding site" evidence="7">
    <location>
        <begin position="36"/>
        <end position="37"/>
    </location>
    <ligand>
        <name>substrate</name>
    </ligand>
</feature>
<evidence type="ECO:0000256" key="7">
    <source>
        <dbReference type="HAMAP-Rule" id="MF_00258"/>
    </source>
</evidence>
<comment type="similarity">
    <text evidence="7">Belongs to the aspartate/glutamate racemases family.</text>
</comment>
<comment type="catalytic activity">
    <reaction evidence="1 7">
        <text>L-glutamate = D-glutamate</text>
        <dbReference type="Rhea" id="RHEA:12813"/>
        <dbReference type="ChEBI" id="CHEBI:29985"/>
        <dbReference type="ChEBI" id="CHEBI:29986"/>
        <dbReference type="EC" id="5.1.1.3"/>
    </reaction>
</comment>
<proteinExistence type="inferred from homology"/>
<dbReference type="KEGG" id="pdq:CL55_00007000"/>
<dbReference type="UniPathway" id="UPA00219"/>
<dbReference type="PANTHER" id="PTHR21198:SF2">
    <property type="entry name" value="GLUTAMATE RACEMASE"/>
    <property type="match status" value="1"/>
</dbReference>
<dbReference type="PROSITE" id="PS00924">
    <property type="entry name" value="ASP_GLU_RACEMASE_2"/>
    <property type="match status" value="1"/>
</dbReference>
<evidence type="ECO:0000256" key="4">
    <source>
        <dbReference type="ARBA" id="ARBA00022984"/>
    </source>
</evidence>
<feature type="binding site" evidence="7">
    <location>
        <begin position="100"/>
        <end position="101"/>
    </location>
    <ligand>
        <name>substrate</name>
    </ligand>
</feature>
<dbReference type="AlphaFoldDB" id="A0A0E3V0Z8"/>
<dbReference type="RefSeq" id="WP_237150531.1">
    <property type="nucleotide sequence ID" value="NZ_CP007501.1"/>
</dbReference>
<evidence type="ECO:0000256" key="8">
    <source>
        <dbReference type="SAM" id="Coils"/>
    </source>
</evidence>
<evidence type="ECO:0000256" key="5">
    <source>
        <dbReference type="ARBA" id="ARBA00023235"/>
    </source>
</evidence>
<dbReference type="InterPro" id="IPR015942">
    <property type="entry name" value="Asp/Glu/hydantoin_racemase"/>
</dbReference>
<dbReference type="EMBL" id="CP007501">
    <property type="protein sequence ID" value="AKD25033.1"/>
    <property type="molecule type" value="Genomic_DNA"/>
</dbReference>
<evidence type="ECO:0000256" key="6">
    <source>
        <dbReference type="ARBA" id="ARBA00023316"/>
    </source>
</evidence>
<organism evidence="9 10">
    <name type="scientific">Polynucleobacter duraquae</name>
    <dbReference type="NCBI Taxonomy" id="1835254"/>
    <lineage>
        <taxon>Bacteria</taxon>
        <taxon>Pseudomonadati</taxon>
        <taxon>Pseudomonadota</taxon>
        <taxon>Betaproteobacteria</taxon>
        <taxon>Burkholderiales</taxon>
        <taxon>Burkholderiaceae</taxon>
        <taxon>Polynucleobacter</taxon>
    </lineage>
</organism>
<dbReference type="Pfam" id="PF01177">
    <property type="entry name" value="Asp_Glu_race"/>
    <property type="match status" value="1"/>
</dbReference>
<feature type="binding site" evidence="7">
    <location>
        <begin position="210"/>
        <end position="211"/>
    </location>
    <ligand>
        <name>substrate</name>
    </ligand>
</feature>
<comment type="function">
    <text evidence="7">Provides the (R)-glutamate required for cell wall biosynthesis.</text>
</comment>
<feature type="active site" description="Proton donor/acceptor" evidence="7">
    <location>
        <position position="209"/>
    </location>
</feature>
<sequence length="296" mass="32326">MASKDCRHSSHDCLSWLLTQPLLVKRPYLALIGVFDSGVGGLSILDEALRQLPEHNYIYLADSINAPYGERSSEWIANRSMELCQYLAAQGCDAIMVACNTATAEAIANIRHELSNIPIIGVEPGIKPAAMQSSNGIVGVLATEATLKSDKFSDLLATLPNCQFVKQAGAGLVPLIEAGQANSEETLELLAQHLEPIQEAGADTLVLGCTHYPFLRKAIRKLLGDSINLIDTSEAVVRQLKRKLESQEKHLDHEESGSIKFISSKDAQKLHHMARELMQSDLDEHSIQSQVVSSFT</sequence>
<keyword evidence="8" id="KW-0175">Coiled coil</keyword>
<dbReference type="PANTHER" id="PTHR21198">
    <property type="entry name" value="GLUTAMATE RACEMASE"/>
    <property type="match status" value="1"/>
</dbReference>
<dbReference type="EC" id="5.1.1.3" evidence="2 7"/>